<comment type="catalytic activity">
    <reaction evidence="11">
        <text>(R)-pantoate + beta-alanine + ATP = (R)-pantothenate + AMP + diphosphate + H(+)</text>
        <dbReference type="Rhea" id="RHEA:10912"/>
        <dbReference type="ChEBI" id="CHEBI:15378"/>
        <dbReference type="ChEBI" id="CHEBI:15980"/>
        <dbReference type="ChEBI" id="CHEBI:29032"/>
        <dbReference type="ChEBI" id="CHEBI:30616"/>
        <dbReference type="ChEBI" id="CHEBI:33019"/>
        <dbReference type="ChEBI" id="CHEBI:57966"/>
        <dbReference type="ChEBI" id="CHEBI:456215"/>
        <dbReference type="EC" id="6.3.2.1"/>
    </reaction>
</comment>
<keyword evidence="8" id="KW-0067">ATP-binding</keyword>
<dbReference type="GO" id="GO:0015940">
    <property type="term" value="P:pantothenate biosynthetic process"/>
    <property type="evidence" value="ECO:0007669"/>
    <property type="project" value="UniProtKB-UniPathway"/>
</dbReference>
<keyword evidence="6" id="KW-0566">Pantothenate biosynthesis</keyword>
<dbReference type="HAMAP" id="MF_00158">
    <property type="entry name" value="PanC"/>
    <property type="match status" value="1"/>
</dbReference>
<protein>
    <recommendedName>
        <fullName evidence="4">Pantoate--beta-alanine ligase</fullName>
        <ecNumber evidence="3">6.3.2.1</ecNumber>
    </recommendedName>
    <alternativeName>
        <fullName evidence="10">Pantoate-activating enzyme</fullName>
    </alternativeName>
    <alternativeName>
        <fullName evidence="9">Pantothenate synthetase</fullName>
    </alternativeName>
</protein>
<accession>A0A1G4MEJ0</accession>
<dbReference type="GO" id="GO:0004592">
    <property type="term" value="F:pantoate-beta-alanine ligase activity"/>
    <property type="evidence" value="ECO:0007669"/>
    <property type="project" value="UniProtKB-EC"/>
</dbReference>
<organism evidence="12 13">
    <name type="scientific">Lachancea fermentati</name>
    <name type="common">Zygosaccharomyces fermentati</name>
    <dbReference type="NCBI Taxonomy" id="4955"/>
    <lineage>
        <taxon>Eukaryota</taxon>
        <taxon>Fungi</taxon>
        <taxon>Dikarya</taxon>
        <taxon>Ascomycota</taxon>
        <taxon>Saccharomycotina</taxon>
        <taxon>Saccharomycetes</taxon>
        <taxon>Saccharomycetales</taxon>
        <taxon>Saccharomycetaceae</taxon>
        <taxon>Lachancea</taxon>
    </lineage>
</organism>
<dbReference type="PANTHER" id="PTHR21299:SF1">
    <property type="entry name" value="PANTOATE--BETA-ALANINE LIGASE"/>
    <property type="match status" value="1"/>
</dbReference>
<evidence type="ECO:0000313" key="13">
    <source>
        <dbReference type="Proteomes" id="UP000190831"/>
    </source>
</evidence>
<evidence type="ECO:0000256" key="10">
    <source>
        <dbReference type="ARBA" id="ARBA00032806"/>
    </source>
</evidence>
<dbReference type="GO" id="GO:0005524">
    <property type="term" value="F:ATP binding"/>
    <property type="evidence" value="ECO:0007669"/>
    <property type="project" value="UniProtKB-KW"/>
</dbReference>
<comment type="pathway">
    <text evidence="1">Cofactor biosynthesis; (R)-pantothenate biosynthesis; (R)-pantothenate from (R)-pantoate and beta-alanine: step 1/1.</text>
</comment>
<dbReference type="OMA" id="CNHKLEP"/>
<evidence type="ECO:0000256" key="4">
    <source>
        <dbReference type="ARBA" id="ARBA00015647"/>
    </source>
</evidence>
<dbReference type="AlphaFoldDB" id="A0A1G4MEJ0"/>
<dbReference type="CDD" id="cd00560">
    <property type="entry name" value="PanC"/>
    <property type="match status" value="1"/>
</dbReference>
<dbReference type="PANTHER" id="PTHR21299">
    <property type="entry name" value="CYTIDYLATE KINASE/PANTOATE-BETA-ALANINE LIGASE"/>
    <property type="match status" value="1"/>
</dbReference>
<dbReference type="NCBIfam" id="TIGR00018">
    <property type="entry name" value="panC"/>
    <property type="match status" value="1"/>
</dbReference>
<sequence>MQVCHRVGEVVQWRKSNIDPRVQTIGFVPTMGCLHEGHMSLIKASKKENDFTVVSIFVNPSQFAPNEDLDKYPRTLPQDLALLESAGVDMCFAPSAKDIYPQGIPLNVDEQRGPFVTILGVSEQLEGKTRPNFFRGVATVVTKLLNIVSPTTAYFGQKDIQQFIVLKVMTEQLFMNTTIKMMPIVRDEAGLALSSRNRYLCEESVKKASNIHRGLQTAAALLTEKSEVSRQELLTVIEQIWAPFVASGDFKVDYISIADSFALQEKRDVVSRSSDTIISCAVYVQDRRDPSTTVRLIDNVIVSKR</sequence>
<evidence type="ECO:0000256" key="8">
    <source>
        <dbReference type="ARBA" id="ARBA00022840"/>
    </source>
</evidence>
<dbReference type="NCBIfam" id="TIGR00125">
    <property type="entry name" value="cyt_tran_rel"/>
    <property type="match status" value="1"/>
</dbReference>
<keyword evidence="13" id="KW-1185">Reference proteome</keyword>
<dbReference type="FunFam" id="3.40.50.620:FF:000013">
    <property type="entry name" value="Pantothenate synthetase"/>
    <property type="match status" value="1"/>
</dbReference>
<evidence type="ECO:0000256" key="2">
    <source>
        <dbReference type="ARBA" id="ARBA00009256"/>
    </source>
</evidence>
<evidence type="ECO:0000256" key="7">
    <source>
        <dbReference type="ARBA" id="ARBA00022741"/>
    </source>
</evidence>
<keyword evidence="7" id="KW-0547">Nucleotide-binding</keyword>
<dbReference type="InterPro" id="IPR014729">
    <property type="entry name" value="Rossmann-like_a/b/a_fold"/>
</dbReference>
<gene>
    <name evidence="12" type="ORF">LAFE_0F00958G</name>
</gene>
<dbReference type="InterPro" id="IPR003721">
    <property type="entry name" value="Pantoate_ligase"/>
</dbReference>
<dbReference type="InterPro" id="IPR042176">
    <property type="entry name" value="Pantoate_ligase_C"/>
</dbReference>
<dbReference type="EMBL" id="LT598490">
    <property type="protein sequence ID" value="SCW02190.1"/>
    <property type="molecule type" value="Genomic_DNA"/>
</dbReference>
<proteinExistence type="inferred from homology"/>
<dbReference type="EC" id="6.3.2.1" evidence="3"/>
<dbReference type="UniPathway" id="UPA00028">
    <property type="reaction ID" value="UER00005"/>
</dbReference>
<comment type="similarity">
    <text evidence="2">Belongs to the pantothenate synthetase family.</text>
</comment>
<dbReference type="SUPFAM" id="SSF52374">
    <property type="entry name" value="Nucleotidylyl transferase"/>
    <property type="match status" value="1"/>
</dbReference>
<evidence type="ECO:0000256" key="11">
    <source>
        <dbReference type="ARBA" id="ARBA00048258"/>
    </source>
</evidence>
<evidence type="ECO:0000256" key="3">
    <source>
        <dbReference type="ARBA" id="ARBA00012219"/>
    </source>
</evidence>
<dbReference type="STRING" id="4955.A0A1G4MEJ0"/>
<evidence type="ECO:0000256" key="6">
    <source>
        <dbReference type="ARBA" id="ARBA00022655"/>
    </source>
</evidence>
<dbReference type="Gene3D" id="3.30.1300.10">
    <property type="entry name" value="Pantoate-beta-alanine ligase, C-terminal domain"/>
    <property type="match status" value="1"/>
</dbReference>
<evidence type="ECO:0000256" key="9">
    <source>
        <dbReference type="ARBA" id="ARBA00029902"/>
    </source>
</evidence>
<dbReference type="Pfam" id="PF02569">
    <property type="entry name" value="Pantoate_ligase"/>
    <property type="match status" value="1"/>
</dbReference>
<dbReference type="Gene3D" id="3.40.50.620">
    <property type="entry name" value="HUPs"/>
    <property type="match status" value="1"/>
</dbReference>
<name>A0A1G4MEJ0_LACFM</name>
<evidence type="ECO:0000256" key="5">
    <source>
        <dbReference type="ARBA" id="ARBA00022598"/>
    </source>
</evidence>
<evidence type="ECO:0000313" key="12">
    <source>
        <dbReference type="EMBL" id="SCW02190.1"/>
    </source>
</evidence>
<dbReference type="InterPro" id="IPR004821">
    <property type="entry name" value="Cyt_trans-like"/>
</dbReference>
<dbReference type="OrthoDB" id="2020436at2759"/>
<dbReference type="Proteomes" id="UP000190831">
    <property type="component" value="Chromosome F"/>
</dbReference>
<keyword evidence="5" id="KW-0436">Ligase</keyword>
<reference evidence="13" key="1">
    <citation type="submission" date="2016-03" db="EMBL/GenBank/DDBJ databases">
        <authorList>
            <person name="Devillers H."/>
        </authorList>
    </citation>
    <scope>NUCLEOTIDE SEQUENCE [LARGE SCALE GENOMIC DNA]</scope>
</reference>
<evidence type="ECO:0000256" key="1">
    <source>
        <dbReference type="ARBA" id="ARBA00004990"/>
    </source>
</evidence>